<dbReference type="AlphaFoldDB" id="A0ABD1MXI2"/>
<evidence type="ECO:0000256" key="1">
    <source>
        <dbReference type="SAM" id="MobiDB-lite"/>
    </source>
</evidence>
<evidence type="ECO:0008006" key="4">
    <source>
        <dbReference type="Google" id="ProtNLM"/>
    </source>
</evidence>
<feature type="compositionally biased region" description="Basic and acidic residues" evidence="1">
    <location>
        <begin position="42"/>
        <end position="58"/>
    </location>
</feature>
<comment type="caution">
    <text evidence="2">The sequence shown here is derived from an EMBL/GenBank/DDBJ whole genome shotgun (WGS) entry which is preliminary data.</text>
</comment>
<accession>A0ABD1MXI2</accession>
<organism evidence="2 3">
    <name type="scientific">Flemingia macrophylla</name>
    <dbReference type="NCBI Taxonomy" id="520843"/>
    <lineage>
        <taxon>Eukaryota</taxon>
        <taxon>Viridiplantae</taxon>
        <taxon>Streptophyta</taxon>
        <taxon>Embryophyta</taxon>
        <taxon>Tracheophyta</taxon>
        <taxon>Spermatophyta</taxon>
        <taxon>Magnoliopsida</taxon>
        <taxon>eudicotyledons</taxon>
        <taxon>Gunneridae</taxon>
        <taxon>Pentapetalae</taxon>
        <taxon>rosids</taxon>
        <taxon>fabids</taxon>
        <taxon>Fabales</taxon>
        <taxon>Fabaceae</taxon>
        <taxon>Papilionoideae</taxon>
        <taxon>50 kb inversion clade</taxon>
        <taxon>NPAAA clade</taxon>
        <taxon>indigoferoid/millettioid clade</taxon>
        <taxon>Phaseoleae</taxon>
        <taxon>Flemingia</taxon>
    </lineage>
</organism>
<evidence type="ECO:0000313" key="2">
    <source>
        <dbReference type="EMBL" id="KAL2340542.1"/>
    </source>
</evidence>
<protein>
    <recommendedName>
        <fullName evidence="4">Small EDRK-rich factor-like N-terminal domain-containing protein</fullName>
    </recommendedName>
</protein>
<proteinExistence type="predicted"/>
<evidence type="ECO:0000313" key="3">
    <source>
        <dbReference type="Proteomes" id="UP001603857"/>
    </source>
</evidence>
<name>A0ABD1MXI2_9FABA</name>
<feature type="compositionally biased region" description="Polar residues" evidence="1">
    <location>
        <begin position="59"/>
        <end position="68"/>
    </location>
</feature>
<keyword evidence="3" id="KW-1185">Reference proteome</keyword>
<dbReference type="Proteomes" id="UP001603857">
    <property type="component" value="Unassembled WGS sequence"/>
</dbReference>
<feature type="region of interest" description="Disordered" evidence="1">
    <location>
        <begin position="42"/>
        <end position="87"/>
    </location>
</feature>
<reference evidence="2 3" key="1">
    <citation type="submission" date="2024-08" db="EMBL/GenBank/DDBJ databases">
        <title>Insights into the chromosomal genome structure of Flemingia macrophylla.</title>
        <authorList>
            <person name="Ding Y."/>
            <person name="Zhao Y."/>
            <person name="Bi W."/>
            <person name="Wu M."/>
            <person name="Zhao G."/>
            <person name="Gong Y."/>
            <person name="Li W."/>
            <person name="Zhang P."/>
        </authorList>
    </citation>
    <scope>NUCLEOTIDE SEQUENCE [LARGE SCALE GENOMIC DNA]</scope>
    <source>
        <strain evidence="2">DYQJB</strain>
        <tissue evidence="2">Leaf</tissue>
    </source>
</reference>
<gene>
    <name evidence="2" type="ORF">Fmac_008482</name>
</gene>
<sequence>MGNCGVNLAGLGRFFLFPKAPPLCIILLLPLAEEKARETAAMRSKVQKERMLNEKKDATQSGQHTNKGQKSRLEHASLLCGLRKDKP</sequence>
<dbReference type="EMBL" id="JBGMDY010000003">
    <property type="protein sequence ID" value="KAL2340542.1"/>
    <property type="molecule type" value="Genomic_DNA"/>
</dbReference>